<keyword evidence="1" id="KW-0732">Signal</keyword>
<dbReference type="Proteomes" id="UP001432322">
    <property type="component" value="Unassembled WGS sequence"/>
</dbReference>
<protein>
    <submittedName>
        <fullName evidence="2">Uncharacterized protein</fullName>
    </submittedName>
</protein>
<sequence length="385" mass="40957">FLLCSLLAIAIVANANQCPPKKSNPQNEQCAKDLMKDGIGSLPADLQKQLMEPLARKFADKLAKDMMDGMDDCDPNPNASCGGPGSSLGEIAAPSSEEGKKMFEDAAKDLKKNADELAKDVSGKLDDIGKDITEQVRKNLGGDLKIPEEFKDLEGLKGKAGEMLNSDSLGEAEKAAKELQDNVIGQVSNALDDALGGVKDEIGNALNGGLIGEGICAEKELEGMKKKVTEMPKGALDFLNKQMKEQTGDLAKDTLGPLQGELTGLVDGFMGGMEAPVDVKKIQGKMGWLKGKLAAVTGKYSKQFGAGLTAITGSVFGGFMATIPDEYKKEEEIISIADLLMIPVHMMEALNQTETDGATEIDNYYFNGTTYSTPVFPESSKNTTS</sequence>
<dbReference type="AlphaFoldDB" id="A0AAV5WU91"/>
<name>A0AAV5WU91_9BILA</name>
<comment type="caution">
    <text evidence="2">The sequence shown here is derived from an EMBL/GenBank/DDBJ whole genome shotgun (WGS) entry which is preliminary data.</text>
</comment>
<dbReference type="EMBL" id="BTSY01000007">
    <property type="protein sequence ID" value="GMT35165.1"/>
    <property type="molecule type" value="Genomic_DNA"/>
</dbReference>
<accession>A0AAV5WU91</accession>
<keyword evidence="3" id="KW-1185">Reference proteome</keyword>
<organism evidence="2 3">
    <name type="scientific">Pristionchus fissidentatus</name>
    <dbReference type="NCBI Taxonomy" id="1538716"/>
    <lineage>
        <taxon>Eukaryota</taxon>
        <taxon>Metazoa</taxon>
        <taxon>Ecdysozoa</taxon>
        <taxon>Nematoda</taxon>
        <taxon>Chromadorea</taxon>
        <taxon>Rhabditida</taxon>
        <taxon>Rhabditina</taxon>
        <taxon>Diplogasteromorpha</taxon>
        <taxon>Diplogasteroidea</taxon>
        <taxon>Neodiplogasteridae</taxon>
        <taxon>Pristionchus</taxon>
    </lineage>
</organism>
<feature type="chain" id="PRO_5043932875" evidence="1">
    <location>
        <begin position="16"/>
        <end position="385"/>
    </location>
</feature>
<gene>
    <name evidence="2" type="ORF">PFISCL1PPCAC_26462</name>
</gene>
<feature type="non-terminal residue" evidence="2">
    <location>
        <position position="1"/>
    </location>
</feature>
<feature type="signal peptide" evidence="1">
    <location>
        <begin position="1"/>
        <end position="15"/>
    </location>
</feature>
<evidence type="ECO:0000313" key="2">
    <source>
        <dbReference type="EMBL" id="GMT35165.1"/>
    </source>
</evidence>
<evidence type="ECO:0000256" key="1">
    <source>
        <dbReference type="SAM" id="SignalP"/>
    </source>
</evidence>
<reference evidence="2" key="1">
    <citation type="submission" date="2023-10" db="EMBL/GenBank/DDBJ databases">
        <title>Genome assembly of Pristionchus species.</title>
        <authorList>
            <person name="Yoshida K."/>
            <person name="Sommer R.J."/>
        </authorList>
    </citation>
    <scope>NUCLEOTIDE SEQUENCE</scope>
    <source>
        <strain evidence="2">RS5133</strain>
    </source>
</reference>
<evidence type="ECO:0000313" key="3">
    <source>
        <dbReference type="Proteomes" id="UP001432322"/>
    </source>
</evidence>
<proteinExistence type="predicted"/>